<reference evidence="2" key="1">
    <citation type="submission" date="2019-08" db="EMBL/GenBank/DDBJ databases">
        <authorList>
            <person name="Kucharzyk K."/>
            <person name="Murdoch R.W."/>
            <person name="Higgins S."/>
            <person name="Loffler F."/>
        </authorList>
    </citation>
    <scope>NUCLEOTIDE SEQUENCE</scope>
</reference>
<comment type="caution">
    <text evidence="2">The sequence shown here is derived from an EMBL/GenBank/DDBJ whole genome shotgun (WGS) entry which is preliminary data.</text>
</comment>
<organism evidence="2">
    <name type="scientific">bioreactor metagenome</name>
    <dbReference type="NCBI Taxonomy" id="1076179"/>
    <lineage>
        <taxon>unclassified sequences</taxon>
        <taxon>metagenomes</taxon>
        <taxon>ecological metagenomes</taxon>
    </lineage>
</organism>
<gene>
    <name evidence="2" type="ORF">SDC9_129212</name>
</gene>
<feature type="transmembrane region" description="Helical" evidence="1">
    <location>
        <begin position="76"/>
        <end position="96"/>
    </location>
</feature>
<keyword evidence="1" id="KW-0472">Membrane</keyword>
<feature type="transmembrane region" description="Helical" evidence="1">
    <location>
        <begin position="36"/>
        <end position="55"/>
    </location>
</feature>
<name>A0A645CZ40_9ZZZZ</name>
<dbReference type="AlphaFoldDB" id="A0A645CZ40"/>
<keyword evidence="1" id="KW-1133">Transmembrane helix</keyword>
<protein>
    <submittedName>
        <fullName evidence="2">Uncharacterized protein</fullName>
    </submittedName>
</protein>
<dbReference type="EMBL" id="VSSQ01031315">
    <property type="protein sequence ID" value="MPM82151.1"/>
    <property type="molecule type" value="Genomic_DNA"/>
</dbReference>
<accession>A0A645CZ40</accession>
<proteinExistence type="predicted"/>
<sequence length="97" mass="10676">MKLNTKRLIFALLLLLATVWNLLCFAGVLALAWYQLSVWVVGGAGLALAFWQLFFPGAPSTPSKYIRGLSPQEKRFAAMSALLGVLWFCSALACLLR</sequence>
<keyword evidence="1" id="KW-0812">Transmembrane</keyword>
<evidence type="ECO:0000313" key="2">
    <source>
        <dbReference type="EMBL" id="MPM82151.1"/>
    </source>
</evidence>
<evidence type="ECO:0000256" key="1">
    <source>
        <dbReference type="SAM" id="Phobius"/>
    </source>
</evidence>